<evidence type="ECO:0000313" key="1">
    <source>
        <dbReference type="EMBL" id="KAJ8481049.1"/>
    </source>
</evidence>
<keyword evidence="2" id="KW-1185">Reference proteome</keyword>
<gene>
    <name evidence="1" type="ORF">ONZ51_g6270</name>
</gene>
<evidence type="ECO:0000313" key="2">
    <source>
        <dbReference type="Proteomes" id="UP001215151"/>
    </source>
</evidence>
<dbReference type="CDD" id="cd02224">
    <property type="entry name" value="cupin_SPO2919-like"/>
    <property type="match status" value="1"/>
</dbReference>
<dbReference type="InterPro" id="IPR011051">
    <property type="entry name" value="RmlC_Cupin_sf"/>
</dbReference>
<evidence type="ECO:0008006" key="3">
    <source>
        <dbReference type="Google" id="ProtNLM"/>
    </source>
</evidence>
<dbReference type="Gene3D" id="2.60.120.10">
    <property type="entry name" value="Jelly Rolls"/>
    <property type="match status" value="1"/>
</dbReference>
<organism evidence="1 2">
    <name type="scientific">Trametes cubensis</name>
    <dbReference type="NCBI Taxonomy" id="1111947"/>
    <lineage>
        <taxon>Eukaryota</taxon>
        <taxon>Fungi</taxon>
        <taxon>Dikarya</taxon>
        <taxon>Basidiomycota</taxon>
        <taxon>Agaricomycotina</taxon>
        <taxon>Agaricomycetes</taxon>
        <taxon>Polyporales</taxon>
        <taxon>Polyporaceae</taxon>
        <taxon>Trametes</taxon>
    </lineage>
</organism>
<dbReference type="EMBL" id="JAPEVG010000147">
    <property type="protein sequence ID" value="KAJ8481049.1"/>
    <property type="molecule type" value="Genomic_DNA"/>
</dbReference>
<dbReference type="Proteomes" id="UP001215151">
    <property type="component" value="Unassembled WGS sequence"/>
</dbReference>
<dbReference type="SUPFAM" id="SSF51182">
    <property type="entry name" value="RmlC-like cupins"/>
    <property type="match status" value="1"/>
</dbReference>
<sequence>MSSSSAKPPYLVRTSELSSIASLDRREHPVDSRNHRYACSLGDTTGLTKTGVHFCRLPPGATSTTLHYHTHDDEWYYIIDAGEGAKLLLWEPDTAADGEEIREPREENIQSGDFFGFKSGESNVRAHALRAGEKEVVYLIGGSREQTDMSVYPLKRQRMIISRSQDTGVQTWTVEEKDLKTVHMKAPAQAGSARK</sequence>
<comment type="caution">
    <text evidence="1">The sequence shown here is derived from an EMBL/GenBank/DDBJ whole genome shotgun (WGS) entry which is preliminary data.</text>
</comment>
<reference evidence="1" key="1">
    <citation type="submission" date="2022-11" db="EMBL/GenBank/DDBJ databases">
        <title>Genome Sequence of Cubamyces cubensis.</title>
        <authorList>
            <person name="Buettner E."/>
        </authorList>
    </citation>
    <scope>NUCLEOTIDE SEQUENCE</scope>
    <source>
        <strain evidence="1">MPL-01</strain>
    </source>
</reference>
<name>A0AAD7TSF6_9APHY</name>
<proteinExistence type="predicted"/>
<dbReference type="InterPro" id="IPR014710">
    <property type="entry name" value="RmlC-like_jellyroll"/>
</dbReference>
<dbReference type="AlphaFoldDB" id="A0AAD7TSF6"/>
<protein>
    <recommendedName>
        <fullName evidence="3">Cupin domain protein</fullName>
    </recommendedName>
</protein>
<accession>A0AAD7TSF6</accession>